<dbReference type="Proteomes" id="UP000218767">
    <property type="component" value="Unassembled WGS sequence"/>
</dbReference>
<accession>A0A2A4WYT9</accession>
<reference evidence="5" key="1">
    <citation type="submission" date="2017-08" db="EMBL/GenBank/DDBJ databases">
        <title>A dynamic microbial community with high functional redundancy inhabits the cold, oxic subseafloor aquifer.</title>
        <authorList>
            <person name="Tully B.J."/>
            <person name="Wheat C.G."/>
            <person name="Glazer B.T."/>
            <person name="Huber J.A."/>
        </authorList>
    </citation>
    <scope>NUCLEOTIDE SEQUENCE [LARGE SCALE GENOMIC DNA]</scope>
</reference>
<dbReference type="GO" id="GO:0003747">
    <property type="term" value="F:translation release factor activity"/>
    <property type="evidence" value="ECO:0007669"/>
    <property type="project" value="InterPro"/>
</dbReference>
<evidence type="ECO:0000313" key="5">
    <source>
        <dbReference type="Proteomes" id="UP000218767"/>
    </source>
</evidence>
<organism evidence="4 5">
    <name type="scientific">SAR86 cluster bacterium</name>
    <dbReference type="NCBI Taxonomy" id="2030880"/>
    <lineage>
        <taxon>Bacteria</taxon>
        <taxon>Pseudomonadati</taxon>
        <taxon>Pseudomonadota</taxon>
        <taxon>Gammaproteobacteria</taxon>
        <taxon>SAR86 cluster</taxon>
    </lineage>
</organism>
<dbReference type="PANTHER" id="PTHR47814">
    <property type="entry name" value="PEPTIDYL-TRNA HYDROLASE ARFB"/>
    <property type="match status" value="1"/>
</dbReference>
<dbReference type="EMBL" id="NVUL01000086">
    <property type="protein sequence ID" value="PCI74985.1"/>
    <property type="molecule type" value="Genomic_DNA"/>
</dbReference>
<dbReference type="PROSITE" id="PS00745">
    <property type="entry name" value="RF_PROK_I"/>
    <property type="match status" value="1"/>
</dbReference>
<dbReference type="GO" id="GO:0004045">
    <property type="term" value="F:peptidyl-tRNA hydrolase activity"/>
    <property type="evidence" value="ECO:0007669"/>
    <property type="project" value="TreeGrafter"/>
</dbReference>
<dbReference type="Pfam" id="PF00472">
    <property type="entry name" value="RF-1"/>
    <property type="match status" value="1"/>
</dbReference>
<dbReference type="InterPro" id="IPR045853">
    <property type="entry name" value="Pep_chain_release_fac_I_sf"/>
</dbReference>
<comment type="similarity">
    <text evidence="1">Belongs to the prokaryotic/mitochondrial release factor family.</text>
</comment>
<feature type="domain" description="Prokaryotic-type class I peptide chain release factors" evidence="3">
    <location>
        <begin position="15"/>
        <end position="31"/>
    </location>
</feature>
<dbReference type="NCBIfam" id="NF006718">
    <property type="entry name" value="PRK09256.1"/>
    <property type="match status" value="1"/>
</dbReference>
<dbReference type="GO" id="GO:0072344">
    <property type="term" value="P:rescue of stalled ribosome"/>
    <property type="evidence" value="ECO:0007669"/>
    <property type="project" value="TreeGrafter"/>
</dbReference>
<evidence type="ECO:0000313" key="4">
    <source>
        <dbReference type="EMBL" id="PCI74985.1"/>
    </source>
</evidence>
<dbReference type="PANTHER" id="PTHR47814:SF1">
    <property type="entry name" value="PEPTIDYL-TRNA HYDROLASE ARFB"/>
    <property type="match status" value="1"/>
</dbReference>
<feature type="region of interest" description="Disordered" evidence="2">
    <location>
        <begin position="97"/>
        <end position="134"/>
    </location>
</feature>
<keyword evidence="4" id="KW-0378">Hydrolase</keyword>
<dbReference type="Gene3D" id="3.30.160.20">
    <property type="match status" value="1"/>
</dbReference>
<sequence>MVKIAESEIEFAAIRASGPGGQNVNKVSTAVQLRFDVRRSSLTQEIKERVLAYADSRINSEGCVVIKAQRFRSQEKNKQDAVERLEKLVAAATHVNKKRIATRPGRASKERRIQQKKKTGDKKLRRGTVRSYDQ</sequence>
<evidence type="ECO:0000256" key="1">
    <source>
        <dbReference type="ARBA" id="ARBA00010835"/>
    </source>
</evidence>
<comment type="caution">
    <text evidence="4">The sequence shown here is derived from an EMBL/GenBank/DDBJ whole genome shotgun (WGS) entry which is preliminary data.</text>
</comment>
<proteinExistence type="inferred from homology"/>
<dbReference type="SUPFAM" id="SSF75620">
    <property type="entry name" value="Release factor"/>
    <property type="match status" value="1"/>
</dbReference>
<dbReference type="GO" id="GO:0043022">
    <property type="term" value="F:ribosome binding"/>
    <property type="evidence" value="ECO:0007669"/>
    <property type="project" value="TreeGrafter"/>
</dbReference>
<protein>
    <submittedName>
        <fullName evidence="4">Aminoacyl-tRNA hydrolase</fullName>
    </submittedName>
</protein>
<dbReference type="AlphaFoldDB" id="A0A2A4WYT9"/>
<gene>
    <name evidence="4" type="ORF">COB20_13990</name>
</gene>
<name>A0A2A4WYT9_9GAMM</name>
<evidence type="ECO:0000259" key="3">
    <source>
        <dbReference type="PROSITE" id="PS00745"/>
    </source>
</evidence>
<evidence type="ECO:0000256" key="2">
    <source>
        <dbReference type="SAM" id="MobiDB-lite"/>
    </source>
</evidence>
<feature type="compositionally biased region" description="Basic residues" evidence="2">
    <location>
        <begin position="114"/>
        <end position="128"/>
    </location>
</feature>
<dbReference type="InterPro" id="IPR000352">
    <property type="entry name" value="Pep_chain_release_fac_I"/>
</dbReference>